<gene>
    <name evidence="1" type="ORF">LTS18_009140</name>
</gene>
<protein>
    <submittedName>
        <fullName evidence="1">Uncharacterized protein</fullName>
    </submittedName>
</protein>
<comment type="caution">
    <text evidence="1">The sequence shown here is derived from an EMBL/GenBank/DDBJ whole genome shotgun (WGS) entry which is preliminary data.</text>
</comment>
<dbReference type="Proteomes" id="UP001186974">
    <property type="component" value="Unassembled WGS sequence"/>
</dbReference>
<dbReference type="EMBL" id="JAWDJW010000246">
    <property type="protein sequence ID" value="KAK3081200.1"/>
    <property type="molecule type" value="Genomic_DNA"/>
</dbReference>
<name>A0ACC3DWM5_9PEZI</name>
<evidence type="ECO:0000313" key="2">
    <source>
        <dbReference type="Proteomes" id="UP001186974"/>
    </source>
</evidence>
<organism evidence="1 2">
    <name type="scientific">Coniosporium uncinatum</name>
    <dbReference type="NCBI Taxonomy" id="93489"/>
    <lineage>
        <taxon>Eukaryota</taxon>
        <taxon>Fungi</taxon>
        <taxon>Dikarya</taxon>
        <taxon>Ascomycota</taxon>
        <taxon>Pezizomycotina</taxon>
        <taxon>Dothideomycetes</taxon>
        <taxon>Dothideomycetes incertae sedis</taxon>
        <taxon>Coniosporium</taxon>
    </lineage>
</organism>
<accession>A0ACC3DWM5</accession>
<keyword evidence="2" id="KW-1185">Reference proteome</keyword>
<evidence type="ECO:0000313" key="1">
    <source>
        <dbReference type="EMBL" id="KAK3081200.1"/>
    </source>
</evidence>
<proteinExistence type="predicted"/>
<reference evidence="1" key="1">
    <citation type="submission" date="2024-09" db="EMBL/GenBank/DDBJ databases">
        <title>Black Yeasts Isolated from many extreme environments.</title>
        <authorList>
            <person name="Coleine C."/>
            <person name="Stajich J.E."/>
            <person name="Selbmann L."/>
        </authorList>
    </citation>
    <scope>NUCLEOTIDE SEQUENCE</scope>
    <source>
        <strain evidence="1">CCFEE 5737</strain>
    </source>
</reference>
<sequence length="247" mass="28928">MRPEERDATADSHPARDETLEQELEDAGLEAWIRHRQKPEQRLLVQTARAERAAKAAQEAAERQRFREATSLERAEKRKAKKEKRLAERMKAVKEAESIRGANNETAEDHQIQVDAAEKARVEQVRQAQLAVDYDDFRTWTKHIETFLRLESKTFPEPPHWPCNKPACRKSRPLEACRHSIIRLFSAGWECDKKREEGKPGGFRAWLEEHRSMWSPLAMVREDNTDAYRRKVDYLYQVAEELAKRQA</sequence>